<sequence>MAAIAEKLRLTAAALGCSGRKELCARFRVANPATHFDLERSHKWLQGRALPRSVQIYDDWAKVLGTRRAGAWIASCTLDAFLGEVCTLFEADAADLLRRAELPPHQPAEAQRPPDVSGGHLCGHYACYSRAWSPYHPDNLIRGALQFLPSQRGQHLLADYTEALFGGTFHFMGEVLLRGRTAHVLLRAQGDIPPLYASLYIPGPPASALCGIIAGAALVGYEPRPSASRIVLVRTPCPAAATNRHLRTEDGSIGEDLRQLGLPSGQAAGIDALLRDFLDGAGDRGRDQVPAALQERLCAELDRFYLRQETQPQGIRPVSAACGA</sequence>
<dbReference type="AlphaFoldDB" id="A0A1S8D828"/>
<reference evidence="1" key="1">
    <citation type="submission" date="2016-12" db="EMBL/GenBank/DDBJ databases">
        <title>Draft genome sequence of Roseomonas mucosa strain AU37, isolated from a peripheral intravenous catheter.</title>
        <authorList>
            <person name="Choudhury M.A."/>
            <person name="Sidjabat H.E."/>
            <person name="Wailan A.M."/>
            <person name="Zhang L."/>
            <person name="Marsh N.M."/>
            <person name="Rickard C.M."/>
            <person name="Davies M."/>
            <person name="Mcmillan D.J."/>
        </authorList>
    </citation>
    <scope>NUCLEOTIDE SEQUENCE [LARGE SCALE GENOMIC DNA]</scope>
    <source>
        <strain evidence="1">AU37</strain>
    </source>
</reference>
<dbReference type="OrthoDB" id="8154007at2"/>
<gene>
    <name evidence="1" type="ORF">APZ41_008025</name>
</gene>
<accession>A0A1S8D828</accession>
<comment type="caution">
    <text evidence="1">The sequence shown here is derived from an EMBL/GenBank/DDBJ whole genome shotgun (WGS) entry which is preliminary data.</text>
</comment>
<organism evidence="1 2">
    <name type="scientific">Roseomonas mucosa</name>
    <dbReference type="NCBI Taxonomy" id="207340"/>
    <lineage>
        <taxon>Bacteria</taxon>
        <taxon>Pseudomonadati</taxon>
        <taxon>Pseudomonadota</taxon>
        <taxon>Alphaproteobacteria</taxon>
        <taxon>Acetobacterales</taxon>
        <taxon>Roseomonadaceae</taxon>
        <taxon>Roseomonas</taxon>
    </lineage>
</organism>
<protein>
    <submittedName>
        <fullName evidence="1">Uncharacterized protein</fullName>
    </submittedName>
</protein>
<evidence type="ECO:0000313" key="2">
    <source>
        <dbReference type="Proteomes" id="UP000054844"/>
    </source>
</evidence>
<dbReference type="EMBL" id="LLWF02000019">
    <property type="protein sequence ID" value="ONH83678.1"/>
    <property type="molecule type" value="Genomic_DNA"/>
</dbReference>
<proteinExistence type="predicted"/>
<keyword evidence="2" id="KW-1185">Reference proteome</keyword>
<dbReference type="Proteomes" id="UP000054844">
    <property type="component" value="Unassembled WGS sequence"/>
</dbReference>
<dbReference type="RefSeq" id="WP_058390652.1">
    <property type="nucleotide sequence ID" value="NZ_LLWF02000019.1"/>
</dbReference>
<evidence type="ECO:0000313" key="1">
    <source>
        <dbReference type="EMBL" id="ONH83678.1"/>
    </source>
</evidence>
<name>A0A1S8D828_9PROT</name>